<dbReference type="GO" id="GO:0048488">
    <property type="term" value="P:synaptic vesicle endocytosis"/>
    <property type="evidence" value="ECO:0007669"/>
    <property type="project" value="TreeGrafter"/>
</dbReference>
<dbReference type="GeneID" id="136815746"/>
<evidence type="ECO:0000256" key="1">
    <source>
        <dbReference type="ARBA" id="ARBA00022737"/>
    </source>
</evidence>
<dbReference type="PRINTS" id="PR00360">
    <property type="entry name" value="C2DOMAIN"/>
</dbReference>
<dbReference type="OrthoDB" id="67700at2759"/>
<keyword evidence="2" id="KW-0472">Membrane</keyword>
<organism evidence="4 5">
    <name type="scientific">Clytia hemisphaerica</name>
    <dbReference type="NCBI Taxonomy" id="252671"/>
    <lineage>
        <taxon>Eukaryota</taxon>
        <taxon>Metazoa</taxon>
        <taxon>Cnidaria</taxon>
        <taxon>Hydrozoa</taxon>
        <taxon>Hydroidolina</taxon>
        <taxon>Leptothecata</taxon>
        <taxon>Obeliida</taxon>
        <taxon>Clytiidae</taxon>
        <taxon>Clytia</taxon>
    </lineage>
</organism>
<dbReference type="GO" id="GO:0070382">
    <property type="term" value="C:exocytic vesicle"/>
    <property type="evidence" value="ECO:0007669"/>
    <property type="project" value="TreeGrafter"/>
</dbReference>
<evidence type="ECO:0000313" key="4">
    <source>
        <dbReference type="EnsemblMetazoa" id="CLYHEMP023159.1"/>
    </source>
</evidence>
<proteinExistence type="predicted"/>
<dbReference type="Gene3D" id="2.60.40.150">
    <property type="entry name" value="C2 domain"/>
    <property type="match status" value="2"/>
</dbReference>
<feature type="transmembrane region" description="Helical" evidence="2">
    <location>
        <begin position="12"/>
        <end position="37"/>
    </location>
</feature>
<dbReference type="SMART" id="SM00239">
    <property type="entry name" value="C2"/>
    <property type="match status" value="2"/>
</dbReference>
<dbReference type="Proteomes" id="UP000594262">
    <property type="component" value="Unplaced"/>
</dbReference>
<keyword evidence="1" id="KW-0677">Repeat</keyword>
<dbReference type="PRINTS" id="PR00399">
    <property type="entry name" value="SYNAPTOTAGMN"/>
</dbReference>
<dbReference type="InterPro" id="IPR000008">
    <property type="entry name" value="C2_dom"/>
</dbReference>
<keyword evidence="5" id="KW-1185">Reference proteome</keyword>
<dbReference type="SUPFAM" id="SSF49562">
    <property type="entry name" value="C2 domain (Calcium/lipid-binding domain, CaLB)"/>
    <property type="match status" value="2"/>
</dbReference>
<keyword evidence="2" id="KW-0812">Transmembrane</keyword>
<accession>A0A7M5XGT0</accession>
<feature type="domain" description="C2" evidence="3">
    <location>
        <begin position="105"/>
        <end position="226"/>
    </location>
</feature>
<dbReference type="PANTHER" id="PTHR10024">
    <property type="entry name" value="SYNAPTOTAGMIN"/>
    <property type="match status" value="1"/>
</dbReference>
<dbReference type="GO" id="GO:0098793">
    <property type="term" value="C:presynapse"/>
    <property type="evidence" value="ECO:0007669"/>
    <property type="project" value="GOC"/>
</dbReference>
<dbReference type="InterPro" id="IPR035892">
    <property type="entry name" value="C2_domain_sf"/>
</dbReference>
<sequence>MKPPTALEKLPLPPLVSIGLILIILSFAIIVPLYFIIKYKQECFKFWKKLFKPFIKYCLAGDAADGIDLCKVQLTKRTFYERVHPSVNELEFSRLDENDTKFGITLGQVHFGLNYDSVKNILKIKIYEAKDLPAADEGGASDPYIRIMLLPDTKKRFETIVLDDTLDPVYNQEFVFKNMPLSELQKRKLCIQALDFDTQPIHDILGETLIPLIDLNIVTKHNSKDLIDFWRILVPGYDPDNPGEFKQSQSDYGDICVSLHYMPAVATLKVYIIECKNLKSVDEGGVSDPFVKVTIMKNKVKLKSQKTEVIKQTLDPYYNKEMKFKLDPADAPVTDLRFLVMDYDFPIGADVIGEVVIGANSYGPQKRQWRDMLRSQKRPIACWHMLRPKTKKGEED</sequence>
<name>A0A7M5XGT0_9CNID</name>
<evidence type="ECO:0000259" key="3">
    <source>
        <dbReference type="PROSITE" id="PS50004"/>
    </source>
</evidence>
<dbReference type="GO" id="GO:0048791">
    <property type="term" value="P:calcium ion-regulated exocytosis of neurotransmitter"/>
    <property type="evidence" value="ECO:0007669"/>
    <property type="project" value="TreeGrafter"/>
</dbReference>
<dbReference type="GO" id="GO:0005544">
    <property type="term" value="F:calcium-dependent phospholipid binding"/>
    <property type="evidence" value="ECO:0007669"/>
    <property type="project" value="TreeGrafter"/>
</dbReference>
<reference evidence="4" key="1">
    <citation type="submission" date="2021-01" db="UniProtKB">
        <authorList>
            <consortium name="EnsemblMetazoa"/>
        </authorList>
    </citation>
    <scope>IDENTIFICATION</scope>
</reference>
<protein>
    <recommendedName>
        <fullName evidence="3">C2 domain-containing protein</fullName>
    </recommendedName>
</protein>
<dbReference type="GO" id="GO:0000149">
    <property type="term" value="F:SNARE binding"/>
    <property type="evidence" value="ECO:0007669"/>
    <property type="project" value="TreeGrafter"/>
</dbReference>
<dbReference type="GO" id="GO:0001786">
    <property type="term" value="F:phosphatidylserine binding"/>
    <property type="evidence" value="ECO:0007669"/>
    <property type="project" value="TreeGrafter"/>
</dbReference>
<dbReference type="GO" id="GO:0005886">
    <property type="term" value="C:plasma membrane"/>
    <property type="evidence" value="ECO:0007669"/>
    <property type="project" value="TreeGrafter"/>
</dbReference>
<evidence type="ECO:0000256" key="2">
    <source>
        <dbReference type="SAM" id="Phobius"/>
    </source>
</evidence>
<evidence type="ECO:0000313" key="5">
    <source>
        <dbReference type="Proteomes" id="UP000594262"/>
    </source>
</evidence>
<dbReference type="PROSITE" id="PS50004">
    <property type="entry name" value="C2"/>
    <property type="match status" value="2"/>
</dbReference>
<dbReference type="CDD" id="cd00276">
    <property type="entry name" value="C2B_Synaptotagmin"/>
    <property type="match status" value="1"/>
</dbReference>
<dbReference type="Pfam" id="PF00168">
    <property type="entry name" value="C2"/>
    <property type="match status" value="2"/>
</dbReference>
<dbReference type="InterPro" id="IPR001565">
    <property type="entry name" value="Synaptotagmin"/>
</dbReference>
<dbReference type="GO" id="GO:0005509">
    <property type="term" value="F:calcium ion binding"/>
    <property type="evidence" value="ECO:0007669"/>
    <property type="project" value="TreeGrafter"/>
</dbReference>
<dbReference type="PANTHER" id="PTHR10024:SF227">
    <property type="entry name" value="SYNAPTOTAGMIN 1"/>
    <property type="match status" value="1"/>
</dbReference>
<keyword evidence="2" id="KW-1133">Transmembrane helix</keyword>
<dbReference type="GO" id="GO:0030276">
    <property type="term" value="F:clathrin binding"/>
    <property type="evidence" value="ECO:0007669"/>
    <property type="project" value="TreeGrafter"/>
</dbReference>
<dbReference type="AlphaFoldDB" id="A0A7M5XGT0"/>
<dbReference type="RefSeq" id="XP_066928297.1">
    <property type="nucleotide sequence ID" value="XM_067072196.1"/>
</dbReference>
<feature type="domain" description="C2" evidence="3">
    <location>
        <begin position="251"/>
        <end position="384"/>
    </location>
</feature>
<dbReference type="EnsemblMetazoa" id="CLYHEMT023159.1">
    <property type="protein sequence ID" value="CLYHEMP023159.1"/>
    <property type="gene ID" value="CLYHEMG023159"/>
</dbReference>
<dbReference type="RefSeq" id="XP_066928298.1">
    <property type="nucleotide sequence ID" value="XM_067072197.1"/>
</dbReference>